<organism evidence="2 3">
    <name type="scientific">Cadophora malorum</name>
    <dbReference type="NCBI Taxonomy" id="108018"/>
    <lineage>
        <taxon>Eukaryota</taxon>
        <taxon>Fungi</taxon>
        <taxon>Dikarya</taxon>
        <taxon>Ascomycota</taxon>
        <taxon>Pezizomycotina</taxon>
        <taxon>Leotiomycetes</taxon>
        <taxon>Helotiales</taxon>
        <taxon>Ploettnerulaceae</taxon>
        <taxon>Cadophora</taxon>
    </lineage>
</organism>
<dbReference type="AlphaFoldDB" id="A0A8H7T169"/>
<keyword evidence="3" id="KW-1185">Reference proteome</keyword>
<feature type="compositionally biased region" description="Basic residues" evidence="1">
    <location>
        <begin position="8"/>
        <end position="21"/>
    </location>
</feature>
<evidence type="ECO:0000313" key="2">
    <source>
        <dbReference type="EMBL" id="KAG4411639.1"/>
    </source>
</evidence>
<proteinExistence type="predicted"/>
<sequence length="78" mass="8742">MAPTKNSKQSHKPKATSRSKKRACDLSMPRSADTIKPSFQEKNQSWDSQAKKKKKARSKARAEARDTKAASALRILGW</sequence>
<dbReference type="Proteomes" id="UP000664132">
    <property type="component" value="Unassembled WGS sequence"/>
</dbReference>
<feature type="region of interest" description="Disordered" evidence="1">
    <location>
        <begin position="1"/>
        <end position="78"/>
    </location>
</feature>
<reference evidence="2" key="1">
    <citation type="submission" date="2021-02" db="EMBL/GenBank/DDBJ databases">
        <title>Genome sequence Cadophora malorum strain M34.</title>
        <authorList>
            <person name="Stefanovic E."/>
            <person name="Vu D."/>
            <person name="Scully C."/>
            <person name="Dijksterhuis J."/>
            <person name="Roader J."/>
            <person name="Houbraken J."/>
        </authorList>
    </citation>
    <scope>NUCLEOTIDE SEQUENCE</scope>
    <source>
        <strain evidence="2">M34</strain>
    </source>
</reference>
<evidence type="ECO:0000313" key="3">
    <source>
        <dbReference type="Proteomes" id="UP000664132"/>
    </source>
</evidence>
<evidence type="ECO:0000256" key="1">
    <source>
        <dbReference type="SAM" id="MobiDB-lite"/>
    </source>
</evidence>
<name>A0A8H7T169_9HELO</name>
<comment type="caution">
    <text evidence="2">The sequence shown here is derived from an EMBL/GenBank/DDBJ whole genome shotgun (WGS) entry which is preliminary data.</text>
</comment>
<protein>
    <submittedName>
        <fullName evidence="2">Uncharacterized protein</fullName>
    </submittedName>
</protein>
<accession>A0A8H7T169</accession>
<gene>
    <name evidence="2" type="ORF">IFR04_015238</name>
</gene>
<dbReference type="EMBL" id="JAFJYH010000453">
    <property type="protein sequence ID" value="KAG4411639.1"/>
    <property type="molecule type" value="Genomic_DNA"/>
</dbReference>